<feature type="region of interest" description="Disordered" evidence="1">
    <location>
        <begin position="1"/>
        <end position="33"/>
    </location>
</feature>
<gene>
    <name evidence="2" type="ORF">H5410_022808</name>
</gene>
<evidence type="ECO:0000313" key="2">
    <source>
        <dbReference type="EMBL" id="KAG5611527.1"/>
    </source>
</evidence>
<keyword evidence="3" id="KW-1185">Reference proteome</keyword>
<organism evidence="2 3">
    <name type="scientific">Solanum commersonii</name>
    <name type="common">Commerson's wild potato</name>
    <name type="synonym">Commerson's nightshade</name>
    <dbReference type="NCBI Taxonomy" id="4109"/>
    <lineage>
        <taxon>Eukaryota</taxon>
        <taxon>Viridiplantae</taxon>
        <taxon>Streptophyta</taxon>
        <taxon>Embryophyta</taxon>
        <taxon>Tracheophyta</taxon>
        <taxon>Spermatophyta</taxon>
        <taxon>Magnoliopsida</taxon>
        <taxon>eudicotyledons</taxon>
        <taxon>Gunneridae</taxon>
        <taxon>Pentapetalae</taxon>
        <taxon>asterids</taxon>
        <taxon>lamiids</taxon>
        <taxon>Solanales</taxon>
        <taxon>Solanaceae</taxon>
        <taxon>Solanoideae</taxon>
        <taxon>Solaneae</taxon>
        <taxon>Solanum</taxon>
    </lineage>
</organism>
<feature type="region of interest" description="Disordered" evidence="1">
    <location>
        <begin position="182"/>
        <end position="222"/>
    </location>
</feature>
<evidence type="ECO:0000256" key="1">
    <source>
        <dbReference type="SAM" id="MobiDB-lite"/>
    </source>
</evidence>
<evidence type="ECO:0000313" key="3">
    <source>
        <dbReference type="Proteomes" id="UP000824120"/>
    </source>
</evidence>
<comment type="caution">
    <text evidence="2">The sequence shown here is derived from an EMBL/GenBank/DDBJ whole genome shotgun (WGS) entry which is preliminary data.</text>
</comment>
<feature type="compositionally biased region" description="Acidic residues" evidence="1">
    <location>
        <begin position="188"/>
        <end position="212"/>
    </location>
</feature>
<protein>
    <submittedName>
        <fullName evidence="2">Uncharacterized protein</fullName>
    </submittedName>
</protein>
<dbReference type="AlphaFoldDB" id="A0A9J5ZHU8"/>
<reference evidence="2 3" key="1">
    <citation type="submission" date="2020-09" db="EMBL/GenBank/DDBJ databases">
        <title>De no assembly of potato wild relative species, Solanum commersonii.</title>
        <authorList>
            <person name="Cho K."/>
        </authorList>
    </citation>
    <scope>NUCLEOTIDE SEQUENCE [LARGE SCALE GENOMIC DNA]</scope>
    <source>
        <strain evidence="2">LZ3.2</strain>
        <tissue evidence="2">Leaf</tissue>
    </source>
</reference>
<sequence>MDPKGKNIASGLGTKRSRKGAGTGSSSREPNNLPPKIWRASCLHYGKNWYECQQESKYLGDEYIDEGRLRQEFPNILAKINALGLQYVFMDQGECTLSLVCEFYVNWNTRRVEINKGFIRDSWVRFYIEALDEFLSTLNCDDAELLGGHPVTEDEMDTLAKRYLLMDWAMYMCQIGPAFQEPINDDNATGDDEDGSVEDESDDTGLGDDDTNAGDGFGFIRK</sequence>
<dbReference type="OrthoDB" id="1436833at2759"/>
<dbReference type="EMBL" id="JACXVP010000004">
    <property type="protein sequence ID" value="KAG5611527.1"/>
    <property type="molecule type" value="Genomic_DNA"/>
</dbReference>
<dbReference type="Proteomes" id="UP000824120">
    <property type="component" value="Chromosome 4"/>
</dbReference>
<proteinExistence type="predicted"/>
<name>A0A9J5ZHU8_SOLCO</name>
<accession>A0A9J5ZHU8</accession>